<evidence type="ECO:0000313" key="10">
    <source>
        <dbReference type="Proteomes" id="UP000179129"/>
    </source>
</evidence>
<dbReference type="InterPro" id="IPR020846">
    <property type="entry name" value="MFS_dom"/>
</dbReference>
<feature type="transmembrane region" description="Helical" evidence="7">
    <location>
        <begin position="81"/>
        <end position="103"/>
    </location>
</feature>
<comment type="caution">
    <text evidence="9">The sequence shown here is derived from an EMBL/GenBank/DDBJ whole genome shotgun (WGS) entry which is preliminary data.</text>
</comment>
<keyword evidence="2" id="KW-0813">Transport</keyword>
<keyword evidence="4 7" id="KW-0812">Transmembrane</keyword>
<gene>
    <name evidence="9" type="ORF">A3F83_13610</name>
</gene>
<keyword evidence="3" id="KW-1003">Cell membrane</keyword>
<protein>
    <recommendedName>
        <fullName evidence="8">Major facilitator superfamily (MFS) profile domain-containing protein</fullName>
    </recommendedName>
</protein>
<feature type="transmembrane region" description="Helical" evidence="7">
    <location>
        <begin position="26"/>
        <end position="45"/>
    </location>
</feature>
<evidence type="ECO:0000256" key="4">
    <source>
        <dbReference type="ARBA" id="ARBA00022692"/>
    </source>
</evidence>
<reference evidence="9 10" key="1">
    <citation type="journal article" date="2016" name="Nat. Commun.">
        <title>Thousands of microbial genomes shed light on interconnected biogeochemical processes in an aquifer system.</title>
        <authorList>
            <person name="Anantharaman K."/>
            <person name="Brown C.T."/>
            <person name="Hug L.A."/>
            <person name="Sharon I."/>
            <person name="Castelle C.J."/>
            <person name="Probst A.J."/>
            <person name="Thomas B.C."/>
            <person name="Singh A."/>
            <person name="Wilkins M.J."/>
            <person name="Karaoz U."/>
            <person name="Brodie E.L."/>
            <person name="Williams K.H."/>
            <person name="Hubbard S.S."/>
            <person name="Banfield J.F."/>
        </authorList>
    </citation>
    <scope>NUCLEOTIDE SEQUENCE [LARGE SCALE GENOMIC DNA]</scope>
</reference>
<evidence type="ECO:0000259" key="8">
    <source>
        <dbReference type="PROSITE" id="PS50850"/>
    </source>
</evidence>
<feature type="transmembrane region" description="Helical" evidence="7">
    <location>
        <begin position="115"/>
        <end position="139"/>
    </location>
</feature>
<dbReference type="Proteomes" id="UP000179129">
    <property type="component" value="Unassembled WGS sequence"/>
</dbReference>
<dbReference type="EMBL" id="MFIX01000225">
    <property type="protein sequence ID" value="OGG01090.1"/>
    <property type="molecule type" value="Genomic_DNA"/>
</dbReference>
<feature type="transmembrane region" description="Helical" evidence="7">
    <location>
        <begin position="281"/>
        <end position="303"/>
    </location>
</feature>
<dbReference type="AlphaFoldDB" id="A0A1F5YLN3"/>
<dbReference type="Pfam" id="PF07690">
    <property type="entry name" value="MFS_1"/>
    <property type="match status" value="1"/>
</dbReference>
<feature type="domain" description="Major facilitator superfamily (MFS) profile" evidence="8">
    <location>
        <begin position="191"/>
        <end position="374"/>
    </location>
</feature>
<evidence type="ECO:0000256" key="3">
    <source>
        <dbReference type="ARBA" id="ARBA00022475"/>
    </source>
</evidence>
<feature type="transmembrane region" description="Helical" evidence="7">
    <location>
        <begin position="186"/>
        <end position="206"/>
    </location>
</feature>
<evidence type="ECO:0000256" key="2">
    <source>
        <dbReference type="ARBA" id="ARBA00022448"/>
    </source>
</evidence>
<dbReference type="GO" id="GO:0022857">
    <property type="term" value="F:transmembrane transporter activity"/>
    <property type="evidence" value="ECO:0007669"/>
    <property type="project" value="InterPro"/>
</dbReference>
<keyword evidence="5 7" id="KW-1133">Transmembrane helix</keyword>
<sequence length="374" mass="41002">MDFVCAFVVGGGAVYAVELGATALELGLMGALGAALYVITSLAAGHLSDRFSRRKSLILYCSLALVSCVLLTRAATLTGLFIWYPMYHAVIGFYWPTVQSLLADSRHRRNLASTLGNFCISWSLGFTTGHYICGVLTRIDSRLPFTWSVVLSLLILVVAYSLSDFEGEQRMASADYLARSDGGNRVIWRKFLICGWLANFTLVFILSSAKMLFPKLALDVDHMDKATLGLMLALIHGGQLMVFWLAKYWHGWQYNRRVYLLTQLLALPGAGLLALSSNVFAYAAGMLLIGISCGFTYTSSIYYSTSRPPDSSTRTGYHEAFIGLGILLGPLSGGVVSDHWNLHSPYILCALMALVALALQTWLLYRPASRKSAV</sequence>
<evidence type="ECO:0000313" key="9">
    <source>
        <dbReference type="EMBL" id="OGG01090.1"/>
    </source>
</evidence>
<dbReference type="PROSITE" id="PS50850">
    <property type="entry name" value="MFS"/>
    <property type="match status" value="1"/>
</dbReference>
<feature type="transmembrane region" description="Helical" evidence="7">
    <location>
        <begin position="315"/>
        <end position="333"/>
    </location>
</feature>
<feature type="transmembrane region" description="Helical" evidence="7">
    <location>
        <begin position="258"/>
        <end position="275"/>
    </location>
</feature>
<comment type="subcellular location">
    <subcellularLocation>
        <location evidence="1">Cell membrane</location>
        <topology evidence="1">Multi-pass membrane protein</topology>
    </subcellularLocation>
</comment>
<accession>A0A1F5YLN3</accession>
<feature type="transmembrane region" description="Helical" evidence="7">
    <location>
        <begin position="226"/>
        <end position="246"/>
    </location>
</feature>
<dbReference type="STRING" id="1817867.A3F83_13610"/>
<evidence type="ECO:0000256" key="1">
    <source>
        <dbReference type="ARBA" id="ARBA00004651"/>
    </source>
</evidence>
<evidence type="ECO:0000256" key="7">
    <source>
        <dbReference type="SAM" id="Phobius"/>
    </source>
</evidence>
<name>A0A1F5YLN3_9BACT</name>
<dbReference type="Gene3D" id="1.20.1250.20">
    <property type="entry name" value="MFS general substrate transporter like domains"/>
    <property type="match status" value="2"/>
</dbReference>
<organism evidence="9 10">
    <name type="scientific">Candidatus Glassbacteria bacterium RIFCSPLOWO2_12_FULL_58_11</name>
    <dbReference type="NCBI Taxonomy" id="1817867"/>
    <lineage>
        <taxon>Bacteria</taxon>
        <taxon>Candidatus Glassiibacteriota</taxon>
    </lineage>
</organism>
<feature type="transmembrane region" description="Helical" evidence="7">
    <location>
        <begin position="145"/>
        <end position="165"/>
    </location>
</feature>
<proteinExistence type="predicted"/>
<feature type="transmembrane region" description="Helical" evidence="7">
    <location>
        <begin position="57"/>
        <end position="75"/>
    </location>
</feature>
<keyword evidence="6 7" id="KW-0472">Membrane</keyword>
<dbReference type="InterPro" id="IPR036259">
    <property type="entry name" value="MFS_trans_sf"/>
</dbReference>
<dbReference type="PANTHER" id="PTHR23517">
    <property type="entry name" value="RESISTANCE PROTEIN MDTM, PUTATIVE-RELATED-RELATED"/>
    <property type="match status" value="1"/>
</dbReference>
<evidence type="ECO:0000256" key="6">
    <source>
        <dbReference type="ARBA" id="ARBA00023136"/>
    </source>
</evidence>
<dbReference type="InterPro" id="IPR050171">
    <property type="entry name" value="MFS_Transporters"/>
</dbReference>
<dbReference type="GO" id="GO:0005886">
    <property type="term" value="C:plasma membrane"/>
    <property type="evidence" value="ECO:0007669"/>
    <property type="project" value="UniProtKB-SubCell"/>
</dbReference>
<evidence type="ECO:0000256" key="5">
    <source>
        <dbReference type="ARBA" id="ARBA00022989"/>
    </source>
</evidence>
<dbReference type="PANTHER" id="PTHR23517:SF3">
    <property type="entry name" value="INTEGRAL MEMBRANE TRANSPORT PROTEIN"/>
    <property type="match status" value="1"/>
</dbReference>
<dbReference type="SUPFAM" id="SSF103473">
    <property type="entry name" value="MFS general substrate transporter"/>
    <property type="match status" value="1"/>
</dbReference>
<dbReference type="InterPro" id="IPR011701">
    <property type="entry name" value="MFS"/>
</dbReference>
<feature type="transmembrane region" description="Helical" evidence="7">
    <location>
        <begin position="345"/>
        <end position="365"/>
    </location>
</feature>